<keyword evidence="6 8" id="KW-1133">Transmembrane helix</keyword>
<reference evidence="12" key="1">
    <citation type="submission" date="2023-01" db="EMBL/GenBank/DDBJ databases">
        <title>Key to firefly adult light organ development and bioluminescence: homeobox transcription factors regulate luciferase expression and transportation to peroxisome.</title>
        <authorList>
            <person name="Fu X."/>
        </authorList>
    </citation>
    <scope>NUCLEOTIDE SEQUENCE [LARGE SCALE GENOMIC DNA]</scope>
</reference>
<feature type="transmembrane region" description="Helical" evidence="8">
    <location>
        <begin position="703"/>
        <end position="731"/>
    </location>
</feature>
<dbReference type="EMBL" id="JARPUR010000003">
    <property type="protein sequence ID" value="KAK4879949.1"/>
    <property type="molecule type" value="Genomic_DNA"/>
</dbReference>
<feature type="domain" description="ABC transporter" evidence="9">
    <location>
        <begin position="2403"/>
        <end position="2636"/>
    </location>
</feature>
<dbReference type="PROSITE" id="PS50929">
    <property type="entry name" value="ABC_TM1F"/>
    <property type="match status" value="4"/>
</dbReference>
<feature type="domain" description="ABC transporter" evidence="9">
    <location>
        <begin position="1028"/>
        <end position="1261"/>
    </location>
</feature>
<feature type="domain" description="ABC transmembrane type-1" evidence="10">
    <location>
        <begin position="2081"/>
        <end position="2367"/>
    </location>
</feature>
<protein>
    <recommendedName>
        <fullName evidence="13">Multidrug resistance-associated protein lethal(2)03659</fullName>
    </recommendedName>
</protein>
<evidence type="ECO:0000313" key="11">
    <source>
        <dbReference type="EMBL" id="KAK4879949.1"/>
    </source>
</evidence>
<keyword evidence="12" id="KW-1185">Reference proteome</keyword>
<dbReference type="InterPro" id="IPR036640">
    <property type="entry name" value="ABC1_TM_sf"/>
</dbReference>
<feature type="transmembrane region" description="Helical" evidence="8">
    <location>
        <begin position="203"/>
        <end position="224"/>
    </location>
</feature>
<feature type="domain" description="ABC transporter" evidence="9">
    <location>
        <begin position="1798"/>
        <end position="2022"/>
    </location>
</feature>
<feature type="domain" description="ABC transmembrane type-1" evidence="10">
    <location>
        <begin position="102"/>
        <end position="369"/>
    </location>
</feature>
<dbReference type="InterPro" id="IPR044726">
    <property type="entry name" value="ABCC_6TM_D2"/>
</dbReference>
<dbReference type="PROSITE" id="PS50893">
    <property type="entry name" value="ABC_TRANSPORTER_2"/>
    <property type="match status" value="4"/>
</dbReference>
<dbReference type="FunFam" id="1.20.1560.10:FF:000026">
    <property type="entry name" value="Multidrug resistance-associated protein lethal(2)03659"/>
    <property type="match status" value="2"/>
</dbReference>
<dbReference type="CDD" id="cd18579">
    <property type="entry name" value="ABC_6TM_ABCC_D1"/>
    <property type="match status" value="1"/>
</dbReference>
<evidence type="ECO:0000256" key="2">
    <source>
        <dbReference type="ARBA" id="ARBA00022448"/>
    </source>
</evidence>
<feature type="transmembrane region" description="Helical" evidence="8">
    <location>
        <begin position="308"/>
        <end position="331"/>
    </location>
</feature>
<feature type="transmembrane region" description="Helical" evidence="8">
    <location>
        <begin position="2125"/>
        <end position="2152"/>
    </location>
</feature>
<evidence type="ECO:0000256" key="4">
    <source>
        <dbReference type="ARBA" id="ARBA00022741"/>
    </source>
</evidence>
<evidence type="ECO:0008006" key="13">
    <source>
        <dbReference type="Google" id="ProtNLM"/>
    </source>
</evidence>
<evidence type="ECO:0000256" key="7">
    <source>
        <dbReference type="ARBA" id="ARBA00023136"/>
    </source>
</evidence>
<feature type="transmembrane region" description="Helical" evidence="8">
    <location>
        <begin position="230"/>
        <end position="248"/>
    </location>
</feature>
<name>A0AAN7PX50_9COLE</name>
<evidence type="ECO:0000256" key="5">
    <source>
        <dbReference type="ARBA" id="ARBA00022840"/>
    </source>
</evidence>
<dbReference type="PROSITE" id="PS00211">
    <property type="entry name" value="ABC_TRANSPORTER_1"/>
    <property type="match status" value="4"/>
</dbReference>
<keyword evidence="3 8" id="KW-0812">Transmembrane</keyword>
<feature type="transmembrane region" description="Helical" evidence="8">
    <location>
        <begin position="1613"/>
        <end position="1632"/>
    </location>
</feature>
<sequence length="2675" mass="302974">MDSEAFVYKKKNPREKANPLSALFFVHMLPLFKKNYKKEMLEEELYAPLEEHKADMLGDKLEELWQQSRKYKKFGLHIALFKLVGWELVGIGVLKLINECCILIITPMATAGLVTYFQNPPAITSQEAYIYAAVLIGYLFISQCINHPSMMGVMHICMKLRVSCTSLIYRKSLRMSRYSLAQTTVGQIVNLLSNDVSKFDQNFVLCHYIIIGPIQTALGTYLLYRRLGNAAFYGIIFLILFVPLQIYIGKQISVYRLKTALRTDERVRLMNEILSGIQVIKMYTWEKPFAKLISLARRREVKTIQSRFFYAAIMLSLEVFITRTAIFISIITFVSAGATLTAEIAYAVTAIYNFIRPVMTMLFSISVMACAEVHTSIGRIEHFLRYEEQSDVKKTPISDKIEVNDLDKPKEIHELKPSISMTKLVAKWSKTANDNTLNDINFNVQQNELVAFIGPVGSGKSSLFNVILGELPVYEGSVKVEGKVSYASQEPWVFSASIKQNILFGDKYDAARYKTVVKICALESDLAMFPYGDSTIVGEKGNSLSGGQKARVNLARCIYKEADIYLLDDPLSAVDTKVGKQLFQRCIKGFLKDKVCFLITHQLQYLKETDRIVILKEGRILEEGSYNKLQTSGLDFAKLLQEFDATEEQGPKDKGSRSRQNSISYETEMFDIANAPQQDKEILATGSIKAATYLNYLKAGGHWCFALMVILGFIISQAAINAGEYFLAFWVNQEQHIMENGHNATLTREEITYIYSGLAGLIILLGLGHTILFFYFAMRVSVNLHDFVFRKISYACMTFFNANPTGRILNRFSKDLGIIDDYIPFITDDVVEISLILFGSIVLSAVVNPWFLLPSFILLVIFYILRGIFLYTSRSVKRIEGITRSPIFNHLTASINGLSTIRAFSAENTLIKEFNRHQDHHSSAWYLFISASRAFGFYIDVICNLFITSIILSFLVLSNDYYGGDVGLVITQYLTLNGILQWGMRQWSELENNMTSVERILEYSDVESEPIRDNSVGIPEGWPALGKISFQNVSMKYTTDSKPVLKNLDFTVYPGEKIGIVGRTGAGKTSTIAALFQLYEIEGSIIIDDIDTTKVPLDIVRSKLAIIPQEPVLFTGSIRKNLDPFDEYKDDLLWNALEQVELKEAISEDPKGLNMVVSEGGSNFSVGERQLLCLARAIIRNNKILVMDEATANVDPYTDGLIQKTIRKKFSQCTVLTIAHRLNTIMDSDRVLVISDGKAVEFDHPYKLLQHTDSIFYTMVETTGNASFKNLYSVAENRNKDISPDIIVCRYLINYRNSVHCTTNETPSFMMMGRKVRTLFDLLKPHKNEKLEVKGRTQTLKEGEKVLIKDYRNKNNPIFIEGIVKEAQGTKNYIFWLKLNINMESEHKTPKKRNFRENVNPFSALFFLHMFPVFQRNYKKGLKETDLCEVLHEQKANVLGDKLENLWKETYSSSKKYLLHKLLFCMFGFEFVIYGVLQLINELMLVALLPISVGRFISYFENAPTEKTESETYAYGAMIVLCILVNAFVSHSTAMGLMHISMKMAIACSSVIYRKSLLLSQTSLVQITTGHIINLLSTDISHFEYGLLLVHYIWIAPLQVILGIYLLYNIIGFAAFLGISLHLLFIPLQIYFGKKKSNLRLRTAIKTDTRVNLMCEILQGIKIIKMYAWEKSFGKLISLARRSEIKLIRSCYYLEAITHTLEIVLPGFSIFLSILAFIYLGNNIKASTVYSVIAIFDALRPTLTLMFSEGISNIAKVHITILRIEKLLSYDDIVESKTTGNKNKSDAINYSRFAFPKVTLNNVSAGWDFNDKTDLVIRNIKIDVETSKLVAVIGSVGSGKSSLLNVMLGELPIASGFMQIIGTTSYASQDPWLFPASVRQNILFGNAYDESRYKNVIKACSLESDINCLPYGDQTIVGERGNSLSGGQKARINLARCLYKDADIYLLDDPLSAVDAKVGKQLFQECIKTFLCNKICILITHQIQYLTDAHQILILNEGQIIGNGSYNELKNSGLNFAKLLPTFQNEDECNVVAAVDENLNYEDAQSDHFIYKENMEQKSVNANIYFTYFKYGGNVFACICLLSCFIASQVTESGYYFFISHWVDLEQTLLAKNETNSNIKEQRQLLIYTYSGITTAIITLALTQSMFFYSFFMRASINIHDSTFFKIIDATMSFFNNTSTGTILNRFSDDLGEIDEYIPTILADTLQISLQLVGVIIVTSIINYWFLFPSIGLLLFFLMIRNVYMKTSRNVKRIEGITRSPILGHMSATLQGITTIRAFGAENILQEEFDYFQDAHTSAWYLYISSNKAFTFWLDFICGIIASLIILSLLVYNRGYLGGDVGLVVNEFLSLMGVLQWGMSQWSELENHMTSVERVLEYKKIKTECVQDSCETVPKNWPQNGKLNFQNVSMSYTNNNSLALKNVSFLITPKQKIGIVGRTGAGKSSIISALFQLYDTKGSILIDDIDITKIPLEKLRSKVSIIPQEPFLFSGSIRRNLDPFEEFNDEVLWNALKKVQLKEEIENYSLGLHTNVTEAGSNFSVGQKQLICLARAIIRNNKILVLDEATANVDPHTDILIQETIRKTFADCTVITIAHRLHSVIDADRIMVLESGKVVEFDHPHLLLQDYSSKFYSIVQATGRAIAESLHRMAEINYNNIKISAFYVFELIVLNLENF</sequence>
<dbReference type="CDD" id="cd03244">
    <property type="entry name" value="ABCC_MRP_domain2"/>
    <property type="match status" value="2"/>
</dbReference>
<dbReference type="InterPro" id="IPR044746">
    <property type="entry name" value="ABCC_6TM_D1"/>
</dbReference>
<feature type="domain" description="ABC transmembrane type-1" evidence="10">
    <location>
        <begin position="1484"/>
        <end position="1748"/>
    </location>
</feature>
<feature type="transmembrane region" description="Helical" evidence="8">
    <location>
        <begin position="1512"/>
        <end position="1529"/>
    </location>
</feature>
<evidence type="ECO:0000259" key="9">
    <source>
        <dbReference type="PROSITE" id="PS50893"/>
    </source>
</evidence>
<feature type="domain" description="ABC transmembrane type-1" evidence="10">
    <location>
        <begin position="705"/>
        <end position="992"/>
    </location>
</feature>
<feature type="transmembrane region" description="Helical" evidence="8">
    <location>
        <begin position="100"/>
        <end position="117"/>
    </location>
</feature>
<feature type="transmembrane region" description="Helical" evidence="8">
    <location>
        <begin position="337"/>
        <end position="355"/>
    </location>
</feature>
<feature type="domain" description="ABC transporter" evidence="9">
    <location>
        <begin position="419"/>
        <end position="642"/>
    </location>
</feature>
<dbReference type="Pfam" id="PF00005">
    <property type="entry name" value="ABC_tran"/>
    <property type="match status" value="4"/>
</dbReference>
<feature type="transmembrane region" description="Helical" evidence="8">
    <location>
        <begin position="935"/>
        <end position="955"/>
    </location>
</feature>
<keyword evidence="5" id="KW-0067">ATP-binding</keyword>
<dbReference type="Gene3D" id="1.20.1560.10">
    <property type="entry name" value="ABC transporter type 1, transmembrane domain"/>
    <property type="match status" value="4"/>
</dbReference>
<dbReference type="FunFam" id="3.40.50.300:FF:000163">
    <property type="entry name" value="Multidrug resistance-associated protein member 4"/>
    <property type="match status" value="2"/>
</dbReference>
<dbReference type="GO" id="GO:0140359">
    <property type="term" value="F:ABC-type transporter activity"/>
    <property type="evidence" value="ECO:0007669"/>
    <property type="project" value="InterPro"/>
</dbReference>
<dbReference type="GO" id="GO:0016887">
    <property type="term" value="F:ATP hydrolysis activity"/>
    <property type="evidence" value="ECO:0007669"/>
    <property type="project" value="InterPro"/>
</dbReference>
<feature type="transmembrane region" description="Helical" evidence="8">
    <location>
        <begin position="129"/>
        <end position="146"/>
    </location>
</feature>
<dbReference type="InterPro" id="IPR017871">
    <property type="entry name" value="ABC_transporter-like_CS"/>
</dbReference>
<dbReference type="PANTHER" id="PTHR24223">
    <property type="entry name" value="ATP-BINDING CASSETTE SUB-FAMILY C"/>
    <property type="match status" value="1"/>
</dbReference>
<evidence type="ECO:0000256" key="3">
    <source>
        <dbReference type="ARBA" id="ARBA00022692"/>
    </source>
</evidence>
<feature type="transmembrane region" description="Helical" evidence="8">
    <location>
        <begin position="2224"/>
        <end position="2244"/>
    </location>
</feature>
<dbReference type="InterPro" id="IPR003593">
    <property type="entry name" value="AAA+_ATPase"/>
</dbReference>
<dbReference type="Gene3D" id="3.40.50.300">
    <property type="entry name" value="P-loop containing nucleotide triphosphate hydrolases"/>
    <property type="match status" value="4"/>
</dbReference>
<dbReference type="CDD" id="cd18580">
    <property type="entry name" value="ABC_6TM_ABCC_D2"/>
    <property type="match status" value="1"/>
</dbReference>
<dbReference type="InterPro" id="IPR011527">
    <property type="entry name" value="ABC1_TM_dom"/>
</dbReference>
<dbReference type="SUPFAM" id="SSF90123">
    <property type="entry name" value="ABC transporter transmembrane region"/>
    <property type="match status" value="4"/>
</dbReference>
<dbReference type="Pfam" id="PF00664">
    <property type="entry name" value="ABC_membrane"/>
    <property type="match status" value="4"/>
</dbReference>
<dbReference type="InterPro" id="IPR050173">
    <property type="entry name" value="ABC_transporter_C-like"/>
</dbReference>
<comment type="subcellular location">
    <subcellularLocation>
        <location evidence="1">Membrane</location>
        <topology evidence="1">Multi-pass membrane protein</topology>
    </subcellularLocation>
</comment>
<feature type="transmembrane region" description="Helical" evidence="8">
    <location>
        <begin position="830"/>
        <end position="847"/>
    </location>
</feature>
<dbReference type="CDD" id="cd03250">
    <property type="entry name" value="ABCC_MRP_domain1"/>
    <property type="match status" value="2"/>
</dbReference>
<feature type="transmembrane region" description="Helical" evidence="8">
    <location>
        <begin position="2312"/>
        <end position="2332"/>
    </location>
</feature>
<dbReference type="InterPro" id="IPR027417">
    <property type="entry name" value="P-loop_NTPase"/>
</dbReference>
<feature type="transmembrane region" description="Helical" evidence="8">
    <location>
        <begin position="853"/>
        <end position="872"/>
    </location>
</feature>
<dbReference type="NCBIfam" id="NF010167">
    <property type="entry name" value="PRK13648.1"/>
    <property type="match status" value="5"/>
</dbReference>
<evidence type="ECO:0000256" key="1">
    <source>
        <dbReference type="ARBA" id="ARBA00004141"/>
    </source>
</evidence>
<dbReference type="GO" id="GO:0016020">
    <property type="term" value="C:membrane"/>
    <property type="evidence" value="ECO:0007669"/>
    <property type="project" value="UniProtKB-SubCell"/>
</dbReference>
<evidence type="ECO:0000313" key="12">
    <source>
        <dbReference type="Proteomes" id="UP001353858"/>
    </source>
</evidence>
<dbReference type="FunFam" id="1.20.1560.10:FF:000014">
    <property type="entry name" value="Multidrug resistance-associated protein member 4"/>
    <property type="match status" value="2"/>
</dbReference>
<feature type="transmembrane region" description="Helical" evidence="8">
    <location>
        <begin position="1585"/>
        <end position="1607"/>
    </location>
</feature>
<evidence type="ECO:0000256" key="6">
    <source>
        <dbReference type="ARBA" id="ARBA00022989"/>
    </source>
</evidence>
<dbReference type="Proteomes" id="UP001353858">
    <property type="component" value="Unassembled WGS sequence"/>
</dbReference>
<feature type="transmembrane region" description="Helical" evidence="8">
    <location>
        <begin position="751"/>
        <end position="777"/>
    </location>
</feature>
<dbReference type="InterPro" id="IPR003439">
    <property type="entry name" value="ABC_transporter-like_ATP-bd"/>
</dbReference>
<dbReference type="SMART" id="SM00382">
    <property type="entry name" value="AAA"/>
    <property type="match status" value="4"/>
</dbReference>
<dbReference type="FunFam" id="3.40.50.300:FF:000482">
    <property type="entry name" value="Multidrug resistance-associated protein member 4"/>
    <property type="match status" value="2"/>
</dbReference>
<gene>
    <name evidence="11" type="ORF">RN001_008095</name>
</gene>
<organism evidence="11 12">
    <name type="scientific">Aquatica leii</name>
    <dbReference type="NCBI Taxonomy" id="1421715"/>
    <lineage>
        <taxon>Eukaryota</taxon>
        <taxon>Metazoa</taxon>
        <taxon>Ecdysozoa</taxon>
        <taxon>Arthropoda</taxon>
        <taxon>Hexapoda</taxon>
        <taxon>Insecta</taxon>
        <taxon>Pterygota</taxon>
        <taxon>Neoptera</taxon>
        <taxon>Endopterygota</taxon>
        <taxon>Coleoptera</taxon>
        <taxon>Polyphaga</taxon>
        <taxon>Elateriformia</taxon>
        <taxon>Elateroidea</taxon>
        <taxon>Lampyridae</taxon>
        <taxon>Luciolinae</taxon>
        <taxon>Aquatica</taxon>
    </lineage>
</organism>
<keyword evidence="4" id="KW-0547">Nucleotide-binding</keyword>
<comment type="caution">
    <text evidence="11">The sequence shown here is derived from an EMBL/GenBank/DDBJ whole genome shotgun (WGS) entry which is preliminary data.</text>
</comment>
<proteinExistence type="predicted"/>
<evidence type="ECO:0000256" key="8">
    <source>
        <dbReference type="SAM" id="Phobius"/>
    </source>
</evidence>
<dbReference type="PANTHER" id="PTHR24223:SF448">
    <property type="entry name" value="FI20146P1-RELATED"/>
    <property type="match status" value="1"/>
</dbReference>
<keyword evidence="7 8" id="KW-0472">Membrane</keyword>
<evidence type="ECO:0000259" key="10">
    <source>
        <dbReference type="PROSITE" id="PS50929"/>
    </source>
</evidence>
<keyword evidence="2" id="KW-0813">Transport</keyword>
<dbReference type="GO" id="GO:0005524">
    <property type="term" value="F:ATP binding"/>
    <property type="evidence" value="ECO:0007669"/>
    <property type="project" value="UniProtKB-KW"/>
</dbReference>
<accession>A0AAN7PX50</accession>
<dbReference type="SUPFAM" id="SSF52540">
    <property type="entry name" value="P-loop containing nucleoside triphosphate hydrolases"/>
    <property type="match status" value="4"/>
</dbReference>